<dbReference type="PANTHER" id="PTHR11412:SF136">
    <property type="entry name" value="CD109 ANTIGEN"/>
    <property type="match status" value="1"/>
</dbReference>
<feature type="domain" description="Alpha-2-macroglobulin bait region" evidence="4">
    <location>
        <begin position="469"/>
        <end position="590"/>
    </location>
</feature>
<dbReference type="InterPro" id="IPR001599">
    <property type="entry name" value="Macroglobln_a2"/>
</dbReference>
<dbReference type="SMART" id="SM01419">
    <property type="entry name" value="Thiol-ester_cl"/>
    <property type="match status" value="1"/>
</dbReference>
<dbReference type="Gene3D" id="2.60.40.1930">
    <property type="match status" value="1"/>
</dbReference>
<dbReference type="SMART" id="SM01360">
    <property type="entry name" value="A2M"/>
    <property type="match status" value="1"/>
</dbReference>
<dbReference type="InterPro" id="IPR002890">
    <property type="entry name" value="MG2"/>
</dbReference>
<dbReference type="CDD" id="cd02891">
    <property type="entry name" value="A2M_like"/>
    <property type="match status" value="1"/>
</dbReference>
<name>A0A1M5RR21_9BACT</name>
<dbReference type="InterPro" id="IPR011626">
    <property type="entry name" value="Alpha-macroglobulin_TED"/>
</dbReference>
<dbReference type="Gene3D" id="2.20.130.20">
    <property type="match status" value="1"/>
</dbReference>
<dbReference type="RefSeq" id="WP_073071954.1">
    <property type="nucleotide sequence ID" value="NZ_FQXN01000002.1"/>
</dbReference>
<keyword evidence="2" id="KW-0732">Signal</keyword>
<dbReference type="InterPro" id="IPR041246">
    <property type="entry name" value="Bact_MG10"/>
</dbReference>
<dbReference type="Pfam" id="PF17973">
    <property type="entry name" value="bMG10"/>
    <property type="match status" value="1"/>
</dbReference>
<dbReference type="InterPro" id="IPR011625">
    <property type="entry name" value="A2M_N_BRD"/>
</dbReference>
<dbReference type="InterPro" id="IPR050473">
    <property type="entry name" value="A2M/Complement_sys"/>
</dbReference>
<reference evidence="7" key="1">
    <citation type="submission" date="2016-11" db="EMBL/GenBank/DDBJ databases">
        <authorList>
            <person name="Varghese N."/>
            <person name="Submissions S."/>
        </authorList>
    </citation>
    <scope>NUCLEOTIDE SEQUENCE [LARGE SCALE GENOMIC DNA]</scope>
    <source>
        <strain evidence="7">DSM 15807</strain>
    </source>
</reference>
<dbReference type="GO" id="GO:0005615">
    <property type="term" value="C:extracellular space"/>
    <property type="evidence" value="ECO:0007669"/>
    <property type="project" value="InterPro"/>
</dbReference>
<dbReference type="Gene3D" id="2.60.40.10">
    <property type="entry name" value="Immunoglobulins"/>
    <property type="match status" value="1"/>
</dbReference>
<dbReference type="EMBL" id="FQXN01000002">
    <property type="protein sequence ID" value="SHH28620.1"/>
    <property type="molecule type" value="Genomic_DNA"/>
</dbReference>
<protein>
    <recommendedName>
        <fullName evidence="8">Alpha-2-macroglobulin family N-terminal region</fullName>
    </recommendedName>
</protein>
<keyword evidence="7" id="KW-1185">Reference proteome</keyword>
<dbReference type="GO" id="GO:0004866">
    <property type="term" value="F:endopeptidase inhibitor activity"/>
    <property type="evidence" value="ECO:0007669"/>
    <property type="project" value="InterPro"/>
</dbReference>
<dbReference type="SMART" id="SM01359">
    <property type="entry name" value="A2M_N_2"/>
    <property type="match status" value="1"/>
</dbReference>
<dbReference type="PANTHER" id="PTHR11412">
    <property type="entry name" value="MACROGLOBULIN / COMPLEMENT"/>
    <property type="match status" value="1"/>
</dbReference>
<dbReference type="Pfam" id="PF07703">
    <property type="entry name" value="A2M_BRD"/>
    <property type="match status" value="1"/>
</dbReference>
<dbReference type="Pfam" id="PF01835">
    <property type="entry name" value="MG2"/>
    <property type="match status" value="1"/>
</dbReference>
<dbReference type="Proteomes" id="UP000242592">
    <property type="component" value="Unassembled WGS sequence"/>
</dbReference>
<dbReference type="SUPFAM" id="SSF49373">
    <property type="entry name" value="Invasin/intimin cell-adhesion fragments"/>
    <property type="match status" value="1"/>
</dbReference>
<evidence type="ECO:0000313" key="6">
    <source>
        <dbReference type="EMBL" id="SHH28620.1"/>
    </source>
</evidence>
<evidence type="ECO:0000256" key="3">
    <source>
        <dbReference type="ARBA" id="ARBA00022966"/>
    </source>
</evidence>
<keyword evidence="3" id="KW-0882">Thioester bond</keyword>
<gene>
    <name evidence="6" type="ORF">SAMN02745199_0564</name>
</gene>
<dbReference type="InterPro" id="IPR047565">
    <property type="entry name" value="Alpha-macroglob_thiol-ester_cl"/>
</dbReference>
<dbReference type="SUPFAM" id="SSF48239">
    <property type="entry name" value="Terpenoid cyclases/Protein prenyltransferases"/>
    <property type="match status" value="1"/>
</dbReference>
<evidence type="ECO:0008006" key="8">
    <source>
        <dbReference type="Google" id="ProtNLM"/>
    </source>
</evidence>
<evidence type="ECO:0000256" key="2">
    <source>
        <dbReference type="ARBA" id="ARBA00022729"/>
    </source>
</evidence>
<dbReference type="Pfam" id="PF07678">
    <property type="entry name" value="TED_complement"/>
    <property type="match status" value="1"/>
</dbReference>
<sequence>MKKLLIILLILASAISFSKIYFTSPDVLIYPNRTIYFRSNEQFYVQVFRFNINKNVLQGILYGDMEISDFTLKKQSDDVYKIILPDIPGAYYVLVKGGKNAVNNLFFLTHFEAFVASSKKQLFFSVYDLKNKRFINKLYYYDKNLKKTLTGPIFNFDIERYKSKVFFIDNNVVFLSKYGGWSSYPEKKAIVFTDKPIYKPGDIIHFRVNLFKRSKDKYIPYPSTVTISLKDPFNNIIYSNTFKTDEYGGAVFDYKTTSEIITGNYTVIVKENNDVISWFYFLIQDYTKPTYTITLTPSSTQIVAGNTLQVKLKATYLNGDPVKNAEVLFYGFLNTNLINKMRVVTDNNGEAVYYLHLDKPGMYKIQALVVDDSGKQYDKKIYVEAKADNVNIESKIENNILKLYITDLSGNPLNGIGVVTINDVDSYFKVLNGRAEIEIPKNVWKVTVKFGKEIKNIFTRYSRGESGILTADKMEVKLGETVNITVEPKNDVGILVTGAEQIRDFILITKKQTVTIKIPNDEIAKSYFVQFYGLKSYDLLNIKIKHNRVKKLNIVLNKSVYKPGEFVNVAFEKSKSLKIVSVVDEGLYLISNPPSVLENLYPEHPYPDFDVYKSIRYIYFGSLSKFEKNIKSHIFASTKETSERRIRDYFPETAYWNPKLYENEFSFKAPDSITKWRVTAYEISKDYIAEGNINFVVTKPFEIKIFVPDFLTVGDNVNGLLYIKNYTGNKGKVEVKLSAENVEMINFESGTFYIEKDLKIPFKIKVSNEGTATITAEASMLNEYDGIKISIPIQPQYFEKNISKIIKINGEKIFNKEDEIRIINNIKDILKPSIKALIKYPYGCVEQTMSSFYPALVAKKFVEYPNLDDIILKGLQRLLKFQHRDGGWGWWMNDESSVFMTSYVLEGLYYTKLLGYYFPNEVIENAIIYLKKQKLNGYSAFVLNLFGEKVDFQGENIIDYVYTSPEKIREYAIEDNDKAYIKGTGFYSNVQLTSIAIRTLSRNNKYLDLRDKMINYLLSMKRGPFWYSTKDTALSVLAIIESQDFEKYKSNLIIEENEKNIIVKGNGYVEVKSIEKIHSQNVSNGIKIQNELFKRYEVLFDDKYIDAFLPLDSKYIPVSISYTSTPTFFSPIPDDISKIIHGGTPVSFSNNNLVIEGPFKFIGNDYYFEDGFYSVQFAANQDFEIHKGDFLKTVINIDGKGEYLIVEEYLPACAQVIKNYSEKTPDYYGKFSYQWYEDYNLWYSYQDLKKDKIAFFIRYLNPGKLNYYWRVTYNGTFVKKPTYIFNMYYEDTFAIGSLDTFIIK</sequence>
<dbReference type="Gene3D" id="1.50.10.20">
    <property type="match status" value="1"/>
</dbReference>
<dbReference type="OrthoDB" id="9767116at2"/>
<comment type="similarity">
    <text evidence="1">Belongs to the protease inhibitor I39 (alpha-2-macroglobulin) family. Bacterial alpha-2-macroglobulin subfamily.</text>
</comment>
<evidence type="ECO:0000259" key="5">
    <source>
        <dbReference type="SMART" id="SM01360"/>
    </source>
</evidence>
<organism evidence="6 7">
    <name type="scientific">Thermosipho atlanticus DSM 15807</name>
    <dbReference type="NCBI Taxonomy" id="1123380"/>
    <lineage>
        <taxon>Bacteria</taxon>
        <taxon>Thermotogati</taxon>
        <taxon>Thermotogota</taxon>
        <taxon>Thermotogae</taxon>
        <taxon>Thermotogales</taxon>
        <taxon>Fervidobacteriaceae</taxon>
        <taxon>Thermosipho</taxon>
    </lineage>
</organism>
<evidence type="ECO:0000256" key="1">
    <source>
        <dbReference type="ARBA" id="ARBA00010556"/>
    </source>
</evidence>
<dbReference type="InterPro" id="IPR013783">
    <property type="entry name" value="Ig-like_fold"/>
</dbReference>
<evidence type="ECO:0000313" key="7">
    <source>
        <dbReference type="Proteomes" id="UP000242592"/>
    </source>
</evidence>
<dbReference type="STRING" id="1123380.SAMN02745199_0564"/>
<dbReference type="InterPro" id="IPR008930">
    <property type="entry name" value="Terpenoid_cyclase/PrenylTrfase"/>
</dbReference>
<proteinExistence type="inferred from homology"/>
<accession>A0A1M5RR21</accession>
<dbReference type="Pfam" id="PF00207">
    <property type="entry name" value="A2M"/>
    <property type="match status" value="1"/>
</dbReference>
<evidence type="ECO:0000259" key="4">
    <source>
        <dbReference type="SMART" id="SM01359"/>
    </source>
</evidence>
<dbReference type="InterPro" id="IPR008964">
    <property type="entry name" value="Invasin/intimin_cell_adhesion"/>
</dbReference>
<feature type="domain" description="Alpha-2-macroglobulin" evidence="5">
    <location>
        <begin position="653"/>
        <end position="737"/>
    </location>
</feature>